<dbReference type="InterPro" id="IPR011701">
    <property type="entry name" value="MFS"/>
</dbReference>
<dbReference type="RefSeq" id="WP_228052793.1">
    <property type="nucleotide sequence ID" value="NZ_BJHV01000001.1"/>
</dbReference>
<dbReference type="EMBL" id="BJHV01000001">
    <property type="protein sequence ID" value="GDY41287.1"/>
    <property type="molecule type" value="Genomic_DNA"/>
</dbReference>
<dbReference type="Proteomes" id="UP000299290">
    <property type="component" value="Unassembled WGS sequence"/>
</dbReference>
<dbReference type="GO" id="GO:0005886">
    <property type="term" value="C:plasma membrane"/>
    <property type="evidence" value="ECO:0007669"/>
    <property type="project" value="UniProtKB-SubCell"/>
</dbReference>
<feature type="domain" description="Major facilitator superfamily (MFS) profile" evidence="9">
    <location>
        <begin position="24"/>
        <end position="164"/>
    </location>
</feature>
<comment type="subcellular location">
    <subcellularLocation>
        <location evidence="1">Cell membrane</location>
        <topology evidence="1">Multi-pass membrane protein</topology>
    </subcellularLocation>
</comment>
<comment type="caution">
    <text evidence="10">The sequence shown here is derived from an EMBL/GenBank/DDBJ whole genome shotgun (WGS) entry which is preliminary data.</text>
</comment>
<dbReference type="PANTHER" id="PTHR42718">
    <property type="entry name" value="MAJOR FACILITATOR SUPERFAMILY MULTIDRUG TRANSPORTER MFSC"/>
    <property type="match status" value="1"/>
</dbReference>
<feature type="transmembrane region" description="Helical" evidence="8">
    <location>
        <begin position="58"/>
        <end position="78"/>
    </location>
</feature>
<evidence type="ECO:0000256" key="4">
    <source>
        <dbReference type="ARBA" id="ARBA00022692"/>
    </source>
</evidence>
<dbReference type="Gene3D" id="1.20.1720.10">
    <property type="entry name" value="Multidrug resistance protein D"/>
    <property type="match status" value="1"/>
</dbReference>
<evidence type="ECO:0000256" key="3">
    <source>
        <dbReference type="ARBA" id="ARBA00022475"/>
    </source>
</evidence>
<name>A0A4D4K4N6_9ACTN</name>
<dbReference type="Pfam" id="PF07690">
    <property type="entry name" value="MFS_1"/>
    <property type="match status" value="1"/>
</dbReference>
<dbReference type="PROSITE" id="PS00216">
    <property type="entry name" value="SUGAR_TRANSPORT_1"/>
    <property type="match status" value="1"/>
</dbReference>
<keyword evidence="6 8" id="KW-0472">Membrane</keyword>
<keyword evidence="2" id="KW-0813">Transport</keyword>
<feature type="transmembrane region" description="Helical" evidence="8">
    <location>
        <begin position="90"/>
        <end position="108"/>
    </location>
</feature>
<evidence type="ECO:0000256" key="2">
    <source>
        <dbReference type="ARBA" id="ARBA00022448"/>
    </source>
</evidence>
<keyword evidence="7" id="KW-0046">Antibiotic resistance</keyword>
<evidence type="ECO:0000313" key="10">
    <source>
        <dbReference type="EMBL" id="GDY41287.1"/>
    </source>
</evidence>
<evidence type="ECO:0000256" key="7">
    <source>
        <dbReference type="ARBA" id="ARBA00023251"/>
    </source>
</evidence>
<dbReference type="InterPro" id="IPR036259">
    <property type="entry name" value="MFS_trans_sf"/>
</dbReference>
<dbReference type="GO" id="GO:0022857">
    <property type="term" value="F:transmembrane transporter activity"/>
    <property type="evidence" value="ECO:0007669"/>
    <property type="project" value="InterPro"/>
</dbReference>
<dbReference type="InterPro" id="IPR020846">
    <property type="entry name" value="MFS_dom"/>
</dbReference>
<reference evidence="10 11" key="1">
    <citation type="journal article" date="2020" name="Int. J. Syst. Evol. Microbiol.">
        <title>Reclassification of Streptomyces castelarensis and Streptomyces sporoclivatus as later heterotypic synonyms of Streptomyces antimycoticus.</title>
        <authorList>
            <person name="Komaki H."/>
            <person name="Tamura T."/>
        </authorList>
    </citation>
    <scope>NUCLEOTIDE SEQUENCE [LARGE SCALE GENOMIC DNA]</scope>
    <source>
        <strain evidence="10 11">NBRC 12839</strain>
    </source>
</reference>
<evidence type="ECO:0000256" key="6">
    <source>
        <dbReference type="ARBA" id="ARBA00023136"/>
    </source>
</evidence>
<evidence type="ECO:0000256" key="5">
    <source>
        <dbReference type="ARBA" id="ARBA00022989"/>
    </source>
</evidence>
<organism evidence="10 11">
    <name type="scientific">Streptomyces antimycoticus</name>
    <dbReference type="NCBI Taxonomy" id="68175"/>
    <lineage>
        <taxon>Bacteria</taxon>
        <taxon>Bacillati</taxon>
        <taxon>Actinomycetota</taxon>
        <taxon>Actinomycetes</taxon>
        <taxon>Kitasatosporales</taxon>
        <taxon>Streptomycetaceae</taxon>
        <taxon>Streptomyces</taxon>
        <taxon>Streptomyces violaceusniger group</taxon>
    </lineage>
</organism>
<feature type="transmembrane region" description="Helical" evidence="8">
    <location>
        <begin position="120"/>
        <end position="140"/>
    </location>
</feature>
<dbReference type="InterPro" id="IPR005829">
    <property type="entry name" value="Sugar_transporter_CS"/>
</dbReference>
<protein>
    <recommendedName>
        <fullName evidence="9">Major facilitator superfamily (MFS) profile domain-containing protein</fullName>
    </recommendedName>
</protein>
<evidence type="ECO:0000256" key="8">
    <source>
        <dbReference type="SAM" id="Phobius"/>
    </source>
</evidence>
<evidence type="ECO:0000313" key="11">
    <source>
        <dbReference type="Proteomes" id="UP000299290"/>
    </source>
</evidence>
<gene>
    <name evidence="10" type="ORF">SANT12839_021690</name>
</gene>
<keyword evidence="11" id="KW-1185">Reference proteome</keyword>
<feature type="transmembrane region" description="Helical" evidence="8">
    <location>
        <begin position="21"/>
        <end position="46"/>
    </location>
</feature>
<keyword evidence="3" id="KW-1003">Cell membrane</keyword>
<proteinExistence type="predicted"/>
<dbReference type="PROSITE" id="PS50850">
    <property type="entry name" value="MFS"/>
    <property type="match status" value="1"/>
</dbReference>
<dbReference type="PANTHER" id="PTHR42718:SF46">
    <property type="entry name" value="BLR6921 PROTEIN"/>
    <property type="match status" value="1"/>
</dbReference>
<accession>A0A4D4K4N6</accession>
<evidence type="ECO:0000256" key="1">
    <source>
        <dbReference type="ARBA" id="ARBA00004651"/>
    </source>
</evidence>
<dbReference type="SUPFAM" id="SSF103473">
    <property type="entry name" value="MFS general substrate transporter"/>
    <property type="match status" value="1"/>
</dbReference>
<sequence>MTSPAHRAPKAPGPAAPDPRRWMTLIVASVATLMVVLDVSIVNIALPQAQSDLGMSDASRQWMITAYALAFGGLLLLGGRIADFAGRKKILLIGLLGFAAASMLGGLAPDPGILFAARALQGAFAALLAPAALSLITVAFTDPKERARAFGIFGAFQGGAVPSD</sequence>
<evidence type="ECO:0000259" key="9">
    <source>
        <dbReference type="PROSITE" id="PS50850"/>
    </source>
</evidence>
<keyword evidence="4 8" id="KW-0812">Transmembrane</keyword>
<dbReference type="AlphaFoldDB" id="A0A4D4K4N6"/>
<dbReference type="GO" id="GO:0046677">
    <property type="term" value="P:response to antibiotic"/>
    <property type="evidence" value="ECO:0007669"/>
    <property type="project" value="UniProtKB-KW"/>
</dbReference>
<keyword evidence="5 8" id="KW-1133">Transmembrane helix</keyword>